<feature type="compositionally biased region" description="Basic and acidic residues" evidence="1">
    <location>
        <begin position="1"/>
        <end position="26"/>
    </location>
</feature>
<dbReference type="AlphaFoldDB" id="A0A7S4DVS7"/>
<evidence type="ECO:0000313" key="2">
    <source>
        <dbReference type="EMBL" id="CAE0673406.1"/>
    </source>
</evidence>
<protein>
    <recommendedName>
        <fullName evidence="3">SAM domain-containing protein</fullName>
    </recommendedName>
</protein>
<evidence type="ECO:0000256" key="1">
    <source>
        <dbReference type="SAM" id="MobiDB-lite"/>
    </source>
</evidence>
<proteinExistence type="predicted"/>
<reference evidence="2" key="1">
    <citation type="submission" date="2021-01" db="EMBL/GenBank/DDBJ databases">
        <authorList>
            <person name="Corre E."/>
            <person name="Pelletier E."/>
            <person name="Niang G."/>
            <person name="Scheremetjew M."/>
            <person name="Finn R."/>
            <person name="Kale V."/>
            <person name="Holt S."/>
            <person name="Cochrane G."/>
            <person name="Meng A."/>
            <person name="Brown T."/>
            <person name="Cohen L."/>
        </authorList>
    </citation>
    <scope>NUCLEOTIDE SEQUENCE</scope>
    <source>
        <strain evidence="2">CCCM811</strain>
    </source>
</reference>
<accession>A0A7S4DVS7</accession>
<gene>
    <name evidence="2" type="ORF">LGLO00237_LOCUS25111</name>
</gene>
<organism evidence="2">
    <name type="scientific">Lotharella globosa</name>
    <dbReference type="NCBI Taxonomy" id="91324"/>
    <lineage>
        <taxon>Eukaryota</taxon>
        <taxon>Sar</taxon>
        <taxon>Rhizaria</taxon>
        <taxon>Cercozoa</taxon>
        <taxon>Chlorarachniophyceae</taxon>
        <taxon>Lotharella</taxon>
    </lineage>
</organism>
<evidence type="ECO:0008006" key="3">
    <source>
        <dbReference type="Google" id="ProtNLM"/>
    </source>
</evidence>
<dbReference type="EMBL" id="HBIV01035173">
    <property type="protein sequence ID" value="CAE0673406.1"/>
    <property type="molecule type" value="Transcribed_RNA"/>
</dbReference>
<name>A0A7S4DVS7_9EUKA</name>
<sequence length="101" mass="11518">MEGMEMEKVGEPDTKKWWDRRNEKPNLDGQTDTEVEQWLKHFKGKHELKFGVKNVACTGELLAAMTKDEVKVFAGCQAETSLIIFCVAVSLVLRRAFSLFP</sequence>
<feature type="region of interest" description="Disordered" evidence="1">
    <location>
        <begin position="1"/>
        <end position="30"/>
    </location>
</feature>